<evidence type="ECO:0000256" key="1">
    <source>
        <dbReference type="SAM" id="MobiDB-lite"/>
    </source>
</evidence>
<comment type="caution">
    <text evidence="2">The sequence shown here is derived from an EMBL/GenBank/DDBJ whole genome shotgun (WGS) entry which is preliminary data.</text>
</comment>
<organism evidence="2">
    <name type="scientific">marine sediment metagenome</name>
    <dbReference type="NCBI Taxonomy" id="412755"/>
    <lineage>
        <taxon>unclassified sequences</taxon>
        <taxon>metagenomes</taxon>
        <taxon>ecological metagenomes</taxon>
    </lineage>
</organism>
<reference evidence="2" key="1">
    <citation type="journal article" date="2015" name="Nature">
        <title>Complex archaea that bridge the gap between prokaryotes and eukaryotes.</title>
        <authorList>
            <person name="Spang A."/>
            <person name="Saw J.H."/>
            <person name="Jorgensen S.L."/>
            <person name="Zaremba-Niedzwiedzka K."/>
            <person name="Martijn J."/>
            <person name="Lind A.E."/>
            <person name="van Eijk R."/>
            <person name="Schleper C."/>
            <person name="Guy L."/>
            <person name="Ettema T.J."/>
        </authorList>
    </citation>
    <scope>NUCLEOTIDE SEQUENCE</scope>
</reference>
<gene>
    <name evidence="2" type="ORF">LCGC14_2015300</name>
</gene>
<dbReference type="EMBL" id="LAZR01023186">
    <property type="protein sequence ID" value="KKL79396.1"/>
    <property type="molecule type" value="Genomic_DNA"/>
</dbReference>
<feature type="region of interest" description="Disordered" evidence="1">
    <location>
        <begin position="1"/>
        <end position="26"/>
    </location>
</feature>
<name>A0A0F9FLL0_9ZZZZ</name>
<feature type="compositionally biased region" description="Basic residues" evidence="1">
    <location>
        <begin position="11"/>
        <end position="26"/>
    </location>
</feature>
<evidence type="ECO:0000313" key="2">
    <source>
        <dbReference type="EMBL" id="KKL79396.1"/>
    </source>
</evidence>
<sequence>MATATSLGARRLQRAQKKQHTPRHRTGCFACKRKHNTNKVQMVQVKRPDGEGTVHVCKAKVEGYERA</sequence>
<dbReference type="AlphaFoldDB" id="A0A0F9FLL0"/>
<protein>
    <submittedName>
        <fullName evidence="2">Uncharacterized protein</fullName>
    </submittedName>
</protein>
<accession>A0A0F9FLL0</accession>
<proteinExistence type="predicted"/>